<dbReference type="Proteomes" id="UP001281147">
    <property type="component" value="Unassembled WGS sequence"/>
</dbReference>
<keyword evidence="2" id="KW-1185">Reference proteome</keyword>
<comment type="caution">
    <text evidence="1">The sequence shown here is derived from an EMBL/GenBank/DDBJ whole genome shotgun (WGS) entry which is preliminary data.</text>
</comment>
<reference evidence="1" key="1">
    <citation type="submission" date="2023-07" db="EMBL/GenBank/DDBJ databases">
        <title>Black Yeasts Isolated from many extreme environments.</title>
        <authorList>
            <person name="Coleine C."/>
            <person name="Stajich J.E."/>
            <person name="Selbmann L."/>
        </authorList>
    </citation>
    <scope>NUCLEOTIDE SEQUENCE</scope>
    <source>
        <strain evidence="1">CCFEE 5714</strain>
    </source>
</reference>
<accession>A0ACC3P026</accession>
<proteinExistence type="predicted"/>
<evidence type="ECO:0000313" key="2">
    <source>
        <dbReference type="Proteomes" id="UP001281147"/>
    </source>
</evidence>
<gene>
    <name evidence="1" type="ORF">LTR37_000279</name>
</gene>
<organism evidence="1 2">
    <name type="scientific">Vermiconidia calcicola</name>
    <dbReference type="NCBI Taxonomy" id="1690605"/>
    <lineage>
        <taxon>Eukaryota</taxon>
        <taxon>Fungi</taxon>
        <taxon>Dikarya</taxon>
        <taxon>Ascomycota</taxon>
        <taxon>Pezizomycotina</taxon>
        <taxon>Dothideomycetes</taxon>
        <taxon>Dothideomycetidae</taxon>
        <taxon>Mycosphaerellales</taxon>
        <taxon>Extremaceae</taxon>
        <taxon>Vermiconidia</taxon>
    </lineage>
</organism>
<evidence type="ECO:0000313" key="1">
    <source>
        <dbReference type="EMBL" id="KAK3726131.1"/>
    </source>
</evidence>
<protein>
    <submittedName>
        <fullName evidence="1">Uncharacterized protein</fullName>
    </submittedName>
</protein>
<sequence length="500" mass="53881">MTSHKNKRFANLCERLQKDPGLPVKNPTVSYWQLPPSESVATKQSSKFPTETDVVVIGSGITGCSVAKQVLENDPSIRVTVLEARNICSGATGRNGGHIKALPEHTYEDCLPVYGKEKTQEIIDFTLGNVEALIKLGSELPADLQRSSEVRRVETLNLFTTEETFADLTSTIRAFDEANLNVSRRGRLVQPDELREKYGVSNATGGYVSSAGAAWPYRLITGLFTGLLQQHPERFTIEAQTPVQNVEATENGHYLVHTPRGSISTKTVVHSTNGHAAHLLPGLRGPLFPVRGQMTAQTPTKVAEQHRGKRSWSIAYDAGFDYITQSCETGEIFIGGGLAQSFDHGLSELGNVDDSSNSVLAFAHLGGALNATFGLDEKTAMSAGVKATWTGVMGFTSDGLPLVGQLPKEATLREGQGEWIAAGFNGYGMANAWLCGKHIADRVLQSENAEPIPSAYEISAARLRNMSAEAGAVHWIDALGLEGRDPSVRPGTGNRPDSKL</sequence>
<dbReference type="EMBL" id="JAUTXU010000001">
    <property type="protein sequence ID" value="KAK3726131.1"/>
    <property type="molecule type" value="Genomic_DNA"/>
</dbReference>
<name>A0ACC3P026_9PEZI</name>